<evidence type="ECO:0000256" key="8">
    <source>
        <dbReference type="ARBA" id="ARBA00022827"/>
    </source>
</evidence>
<accession>A0ABT7L030</accession>
<feature type="domain" description="FAD-binding FR-type" evidence="17">
    <location>
        <begin position="152"/>
        <end position="263"/>
    </location>
</feature>
<sequence length="404" mass="45496">MLDKTTIDTIKATVPVLEVHGQEITKRFYQLLFENYPELKNIFNQTNQKMGKQSQALANAVYAAAVNIDKLEEILPTVKQIAHKHVSLNIQPEHYPIVGENLLLAIKEVLGDAATPEILEAWEKAYGVIADVFIEIEADMYKETEIQTGGWSDFRDFKVIKKEQESDVITSFYLKPVDGGNLPIYNPGQYITVKIENPDAPYHYLRQYSLSCKPNGSYFRISVKREDGINGNPDGDVSTFLHTRIQEGDILPVSAPAGEFILKAEEKPLVLISGGVGITPFISMLETVVAEQPERSVYFIHAAQNGAVHSFKETIQSLSEENAKINSYVIYSNPTAEDLKTKNYHKVGLIDLDWLQSVLPSNEAAFYFCGPDGFMKTVYQELKRWNVMPQDINFEFFGPSKSLD</sequence>
<evidence type="ECO:0000256" key="10">
    <source>
        <dbReference type="ARBA" id="ARBA00023002"/>
    </source>
</evidence>
<dbReference type="Proteomes" id="UP001235343">
    <property type="component" value="Unassembled WGS sequence"/>
</dbReference>
<dbReference type="EMBL" id="JASTZU010000010">
    <property type="protein sequence ID" value="MDL4839131.1"/>
    <property type="molecule type" value="Genomic_DNA"/>
</dbReference>
<keyword evidence="9 15" id="KW-0521">NADP</keyword>
<comment type="catalytic activity">
    <reaction evidence="14 15">
        <text>2 nitric oxide + NADPH + 2 O2 = 2 nitrate + NADP(+) + H(+)</text>
        <dbReference type="Rhea" id="RHEA:19465"/>
        <dbReference type="ChEBI" id="CHEBI:15378"/>
        <dbReference type="ChEBI" id="CHEBI:15379"/>
        <dbReference type="ChEBI" id="CHEBI:16480"/>
        <dbReference type="ChEBI" id="CHEBI:17632"/>
        <dbReference type="ChEBI" id="CHEBI:57783"/>
        <dbReference type="ChEBI" id="CHEBI:58349"/>
        <dbReference type="EC" id="1.14.12.17"/>
    </reaction>
</comment>
<feature type="binding site" evidence="15">
    <location>
        <begin position="206"/>
        <end position="209"/>
    </location>
    <ligand>
        <name>FAD</name>
        <dbReference type="ChEBI" id="CHEBI:57692"/>
    </ligand>
</feature>
<dbReference type="EC" id="1.14.12.17" evidence="15"/>
<dbReference type="PROSITE" id="PS51384">
    <property type="entry name" value="FAD_FR"/>
    <property type="match status" value="1"/>
</dbReference>
<dbReference type="Pfam" id="PF00175">
    <property type="entry name" value="NAD_binding_1"/>
    <property type="match status" value="1"/>
</dbReference>
<comment type="similarity">
    <text evidence="1 15">In the C-terminal section; belongs to the flavoprotein pyridine nucleotide cytochrome reductase family.</text>
</comment>
<evidence type="ECO:0000256" key="3">
    <source>
        <dbReference type="ARBA" id="ARBA00022448"/>
    </source>
</evidence>
<name>A0ABT7L030_9BACI</name>
<dbReference type="Gene3D" id="3.40.50.80">
    <property type="entry name" value="Nucleotide-binding domain of ferredoxin-NADP reductase (FNR) module"/>
    <property type="match status" value="1"/>
</dbReference>
<keyword evidence="5 15" id="KW-0561">Oxygen transport</keyword>
<keyword evidence="8 15" id="KW-0274">FAD</keyword>
<keyword evidence="4 15" id="KW-0349">Heme</keyword>
<dbReference type="Gene3D" id="2.40.30.10">
    <property type="entry name" value="Translation factors"/>
    <property type="match status" value="1"/>
</dbReference>
<dbReference type="RefSeq" id="WP_285929983.1">
    <property type="nucleotide sequence ID" value="NZ_JASTZU010000010.1"/>
</dbReference>
<keyword evidence="10 15" id="KW-0560">Oxidoreductase</keyword>
<keyword evidence="7 15" id="KW-0479">Metal-binding</keyword>
<dbReference type="PRINTS" id="PR00410">
    <property type="entry name" value="PHEHYDRXLASE"/>
</dbReference>
<feature type="site" description="Influences the redox potential of the prosthetic heme and FAD groups" evidence="15">
    <location>
        <position position="395"/>
    </location>
</feature>
<evidence type="ECO:0000256" key="5">
    <source>
        <dbReference type="ARBA" id="ARBA00022621"/>
    </source>
</evidence>
<evidence type="ECO:0000256" key="15">
    <source>
        <dbReference type="HAMAP-Rule" id="MF_01252"/>
    </source>
</evidence>
<evidence type="ECO:0000256" key="11">
    <source>
        <dbReference type="ARBA" id="ARBA00023004"/>
    </source>
</evidence>
<dbReference type="Gene3D" id="1.10.490.10">
    <property type="entry name" value="Globins"/>
    <property type="match status" value="1"/>
</dbReference>
<dbReference type="CDD" id="cd06184">
    <property type="entry name" value="flavohem_like_fad_nad_binding"/>
    <property type="match status" value="1"/>
</dbReference>
<dbReference type="CDD" id="cd14777">
    <property type="entry name" value="Yhb1-globin-like"/>
    <property type="match status" value="1"/>
</dbReference>
<dbReference type="InterPro" id="IPR009050">
    <property type="entry name" value="Globin-like_sf"/>
</dbReference>
<feature type="binding site" evidence="15">
    <location>
        <position position="190"/>
    </location>
    <ligand>
        <name>FAD</name>
        <dbReference type="ChEBI" id="CHEBI:57692"/>
    </ligand>
</feature>
<dbReference type="PROSITE" id="PS01033">
    <property type="entry name" value="GLOBIN"/>
    <property type="match status" value="1"/>
</dbReference>
<keyword evidence="19" id="KW-1185">Reference proteome</keyword>
<organism evidence="18 19">
    <name type="scientific">Aquibacillus rhizosphaerae</name>
    <dbReference type="NCBI Taxonomy" id="3051431"/>
    <lineage>
        <taxon>Bacteria</taxon>
        <taxon>Bacillati</taxon>
        <taxon>Bacillota</taxon>
        <taxon>Bacilli</taxon>
        <taxon>Bacillales</taxon>
        <taxon>Bacillaceae</taxon>
        <taxon>Aquibacillus</taxon>
    </lineage>
</organism>
<evidence type="ECO:0000256" key="4">
    <source>
        <dbReference type="ARBA" id="ARBA00022617"/>
    </source>
</evidence>
<feature type="binding site" evidence="15">
    <location>
        <begin position="275"/>
        <end position="280"/>
    </location>
    <ligand>
        <name>NADP(+)</name>
        <dbReference type="ChEBI" id="CHEBI:58349"/>
    </ligand>
</feature>
<feature type="active site" description="Charge relay system" evidence="15">
    <location>
        <position position="95"/>
    </location>
</feature>
<feature type="binding site" description="proximal binding residue" evidence="15">
    <location>
        <position position="85"/>
    </location>
    <ligand>
        <name>heme b</name>
        <dbReference type="ChEBI" id="CHEBI:60344"/>
    </ligand>
    <ligandPart>
        <name>Fe</name>
        <dbReference type="ChEBI" id="CHEBI:18248"/>
    </ligandPart>
</feature>
<keyword evidence="6 15" id="KW-0285">Flavoprotein</keyword>
<keyword evidence="15" id="KW-0216">Detoxification</keyword>
<protein>
    <recommendedName>
        <fullName evidence="15">Flavohemoprotein</fullName>
    </recommendedName>
    <alternativeName>
        <fullName evidence="15">Flavohemoglobin</fullName>
    </alternativeName>
    <alternativeName>
        <fullName evidence="15">Hemoglobin-like protein</fullName>
    </alternativeName>
    <alternativeName>
        <fullName evidence="15">Nitric oxide dioxygenase</fullName>
        <shortName evidence="15">NO oxygenase</shortName>
        <shortName evidence="15">NOD</shortName>
        <ecNumber evidence="15">1.14.12.17</ecNumber>
    </alternativeName>
</protein>
<dbReference type="InterPro" id="IPR001433">
    <property type="entry name" value="OxRdtase_FAD/NAD-bd"/>
</dbReference>
<dbReference type="InterPro" id="IPR017938">
    <property type="entry name" value="Riboflavin_synthase-like_b-brl"/>
</dbReference>
<comment type="function">
    <text evidence="15">Is involved in NO detoxification in an aerobic process, termed nitric oxide dioxygenase (NOD) reaction that utilizes O(2) and NAD(P)H to convert NO to nitrate, which protects the bacterium from various noxious nitrogen compounds. Therefore, plays a central role in the inducible response to nitrosative stress.</text>
</comment>
<evidence type="ECO:0000256" key="6">
    <source>
        <dbReference type="ARBA" id="ARBA00022630"/>
    </source>
</evidence>
<evidence type="ECO:0000259" key="16">
    <source>
        <dbReference type="PROSITE" id="PS01033"/>
    </source>
</evidence>
<feature type="active site" description="Charge relay system" evidence="15">
    <location>
        <position position="137"/>
    </location>
</feature>
<dbReference type="InterPro" id="IPR001709">
    <property type="entry name" value="Flavoprot_Pyr_Nucl_cyt_Rdtase"/>
</dbReference>
<feature type="region of interest" description="Reductase" evidence="15">
    <location>
        <begin position="149"/>
        <end position="404"/>
    </location>
</feature>
<proteinExistence type="inferred from homology"/>
<evidence type="ECO:0000256" key="7">
    <source>
        <dbReference type="ARBA" id="ARBA00022723"/>
    </source>
</evidence>
<gene>
    <name evidence="18" type="primary">hmpA</name>
    <name evidence="15" type="synonym">hmp</name>
    <name evidence="18" type="ORF">QQS35_01470</name>
</gene>
<evidence type="ECO:0000256" key="1">
    <source>
        <dbReference type="ARBA" id="ARBA00006401"/>
    </source>
</evidence>
<evidence type="ECO:0000256" key="2">
    <source>
        <dbReference type="ARBA" id="ARBA00008414"/>
    </source>
</evidence>
<dbReference type="SUPFAM" id="SSF63380">
    <property type="entry name" value="Riboflavin synthase domain-like"/>
    <property type="match status" value="1"/>
</dbReference>
<dbReference type="PRINTS" id="PR00371">
    <property type="entry name" value="FPNCR"/>
</dbReference>
<dbReference type="PANTHER" id="PTHR43396">
    <property type="entry name" value="FLAVOHEMOPROTEIN"/>
    <property type="match status" value="1"/>
</dbReference>
<dbReference type="InterPro" id="IPR000971">
    <property type="entry name" value="Globin"/>
</dbReference>
<comment type="cofactor">
    <cofactor evidence="15">
        <name>FAD</name>
        <dbReference type="ChEBI" id="CHEBI:57692"/>
    </cofactor>
    <text evidence="15">Binds 1 FAD per subunit.</text>
</comment>
<feature type="binding site" evidence="15">
    <location>
        <begin position="396"/>
        <end position="399"/>
    </location>
    <ligand>
        <name>FAD</name>
        <dbReference type="ChEBI" id="CHEBI:57692"/>
    </ligand>
</feature>
<evidence type="ECO:0000256" key="13">
    <source>
        <dbReference type="ARBA" id="ARBA00048649"/>
    </source>
</evidence>
<evidence type="ECO:0000259" key="17">
    <source>
        <dbReference type="PROSITE" id="PS51384"/>
    </source>
</evidence>
<evidence type="ECO:0000256" key="14">
    <source>
        <dbReference type="ARBA" id="ARBA00049433"/>
    </source>
</evidence>
<dbReference type="Pfam" id="PF00042">
    <property type="entry name" value="Globin"/>
    <property type="match status" value="1"/>
</dbReference>
<dbReference type="PANTHER" id="PTHR43396:SF3">
    <property type="entry name" value="FLAVOHEMOPROTEIN"/>
    <property type="match status" value="1"/>
</dbReference>
<evidence type="ECO:0000256" key="9">
    <source>
        <dbReference type="ARBA" id="ARBA00022857"/>
    </source>
</evidence>
<dbReference type="InterPro" id="IPR039261">
    <property type="entry name" value="FNR_nucleotide-bd"/>
</dbReference>
<feature type="site" description="Influences the redox potential of the prosthetic heme and FAD groups" evidence="15">
    <location>
        <position position="84"/>
    </location>
</feature>
<keyword evidence="3 15" id="KW-0813">Transport</keyword>
<dbReference type="InterPro" id="IPR017927">
    <property type="entry name" value="FAD-bd_FR_type"/>
</dbReference>
<evidence type="ECO:0000313" key="19">
    <source>
        <dbReference type="Proteomes" id="UP001235343"/>
    </source>
</evidence>
<dbReference type="NCBIfam" id="NF009805">
    <property type="entry name" value="PRK13289.1"/>
    <property type="match status" value="1"/>
</dbReference>
<dbReference type="SUPFAM" id="SSF46458">
    <property type="entry name" value="Globin-like"/>
    <property type="match status" value="1"/>
</dbReference>
<comment type="domain">
    <text evidence="15">Consists of two distinct domains; an N-terminal heme-containing oxygen-binding domain and a C-terminal reductase domain with binding sites for FAD and NAD(P)H.</text>
</comment>
<dbReference type="HAMAP" id="MF_01252">
    <property type="entry name" value="Hmp"/>
    <property type="match status" value="1"/>
</dbReference>
<feature type="site" description="Involved in heme-bound ligand stabilization and O-O bond activation" evidence="15">
    <location>
        <position position="29"/>
    </location>
</feature>
<evidence type="ECO:0000256" key="12">
    <source>
        <dbReference type="ARBA" id="ARBA00023027"/>
    </source>
</evidence>
<feature type="domain" description="Globin" evidence="16">
    <location>
        <begin position="1"/>
        <end position="138"/>
    </location>
</feature>
<comment type="caution">
    <text evidence="18">The sequence shown here is derived from an EMBL/GenBank/DDBJ whole genome shotgun (WGS) entry which is preliminary data.</text>
</comment>
<comment type="cofactor">
    <cofactor evidence="15">
        <name>heme b</name>
        <dbReference type="ChEBI" id="CHEBI:60344"/>
    </cofactor>
    <text evidence="15">Binds 1 heme b (iron(II)-protoporphyrin IX) group per subunit.</text>
</comment>
<dbReference type="InterPro" id="IPR023950">
    <property type="entry name" value="Hmp"/>
</dbReference>
<dbReference type="GO" id="GO:0008941">
    <property type="term" value="F:nitric oxide dioxygenase NAD(P)H activity"/>
    <property type="evidence" value="ECO:0007669"/>
    <property type="project" value="UniProtKB-EC"/>
</dbReference>
<keyword evidence="12 15" id="KW-0520">NAD</keyword>
<reference evidence="18 19" key="1">
    <citation type="submission" date="2023-06" db="EMBL/GenBank/DDBJ databases">
        <title>Aquibacillus rhizosphaerae LR5S19.</title>
        <authorList>
            <person name="Sun J.-Q."/>
        </authorList>
    </citation>
    <scope>NUCLEOTIDE SEQUENCE [LARGE SCALE GENOMIC DNA]</scope>
    <source>
        <strain evidence="18 19">LR5S19</strain>
    </source>
</reference>
<keyword evidence="11 15" id="KW-0408">Iron</keyword>
<comment type="similarity">
    <text evidence="2 15">Belongs to the globin family. Two-domain flavohemoproteins subfamily.</text>
</comment>
<dbReference type="InterPro" id="IPR012292">
    <property type="entry name" value="Globin/Proto"/>
</dbReference>
<evidence type="ECO:0000313" key="18">
    <source>
        <dbReference type="EMBL" id="MDL4839131.1"/>
    </source>
</evidence>
<dbReference type="SUPFAM" id="SSF52343">
    <property type="entry name" value="Ferredoxin reductase-like, C-terminal NADP-linked domain"/>
    <property type="match status" value="1"/>
</dbReference>
<comment type="catalytic activity">
    <reaction evidence="13 15">
        <text>2 nitric oxide + NADH + 2 O2 = 2 nitrate + NAD(+) + H(+)</text>
        <dbReference type="Rhea" id="RHEA:19469"/>
        <dbReference type="ChEBI" id="CHEBI:15378"/>
        <dbReference type="ChEBI" id="CHEBI:15379"/>
        <dbReference type="ChEBI" id="CHEBI:16480"/>
        <dbReference type="ChEBI" id="CHEBI:17632"/>
        <dbReference type="ChEBI" id="CHEBI:57540"/>
        <dbReference type="ChEBI" id="CHEBI:57945"/>
        <dbReference type="EC" id="1.14.12.17"/>
    </reaction>
</comment>